<protein>
    <recommendedName>
        <fullName evidence="8">Holo-[acyl-carrier-protein] synthase</fullName>
        <shortName evidence="8">Holo-ACP synthase</shortName>
        <ecNumber evidence="8">2.7.8.7</ecNumber>
    </recommendedName>
    <alternativeName>
        <fullName evidence="8">4'-phosphopantetheinyl transferase AcpS</fullName>
    </alternativeName>
</protein>
<evidence type="ECO:0000256" key="4">
    <source>
        <dbReference type="ARBA" id="ARBA00022832"/>
    </source>
</evidence>
<comment type="catalytic activity">
    <reaction evidence="8">
        <text>apo-[ACP] + CoA = holo-[ACP] + adenosine 3',5'-bisphosphate + H(+)</text>
        <dbReference type="Rhea" id="RHEA:12068"/>
        <dbReference type="Rhea" id="RHEA-COMP:9685"/>
        <dbReference type="Rhea" id="RHEA-COMP:9690"/>
        <dbReference type="ChEBI" id="CHEBI:15378"/>
        <dbReference type="ChEBI" id="CHEBI:29999"/>
        <dbReference type="ChEBI" id="CHEBI:57287"/>
        <dbReference type="ChEBI" id="CHEBI:58343"/>
        <dbReference type="ChEBI" id="CHEBI:64479"/>
        <dbReference type="EC" id="2.7.8.7"/>
    </reaction>
</comment>
<evidence type="ECO:0000256" key="7">
    <source>
        <dbReference type="ARBA" id="ARBA00023160"/>
    </source>
</evidence>
<evidence type="ECO:0000256" key="5">
    <source>
        <dbReference type="ARBA" id="ARBA00022842"/>
    </source>
</evidence>
<evidence type="ECO:0000256" key="6">
    <source>
        <dbReference type="ARBA" id="ARBA00023098"/>
    </source>
</evidence>
<keyword evidence="6 8" id="KW-0443">Lipid metabolism</keyword>
<keyword evidence="1 8" id="KW-0444">Lipid biosynthesis</keyword>
<gene>
    <name evidence="8 10" type="primary">acpS</name>
    <name evidence="10" type="ORF">GILLIAM_01019</name>
</gene>
<name>A0A2U3QXD7_ORITS</name>
<comment type="function">
    <text evidence="8">Transfers the 4'-phosphopantetheine moiety from coenzyme A to a Ser of acyl-carrier-protein.</text>
</comment>
<keyword evidence="5 8" id="KW-0460">Magnesium</keyword>
<dbReference type="HAMAP" id="MF_00101">
    <property type="entry name" value="AcpS"/>
    <property type="match status" value="1"/>
</dbReference>
<dbReference type="Gene3D" id="3.90.470.20">
    <property type="entry name" value="4'-phosphopantetheinyl transferase domain"/>
    <property type="match status" value="1"/>
</dbReference>
<dbReference type="SUPFAM" id="SSF56214">
    <property type="entry name" value="4'-phosphopantetheinyl transferase"/>
    <property type="match status" value="1"/>
</dbReference>
<comment type="cofactor">
    <cofactor evidence="8">
        <name>Mg(2+)</name>
        <dbReference type="ChEBI" id="CHEBI:18420"/>
    </cofactor>
</comment>
<dbReference type="GO" id="GO:0000287">
    <property type="term" value="F:magnesium ion binding"/>
    <property type="evidence" value="ECO:0007669"/>
    <property type="project" value="UniProtKB-UniRule"/>
</dbReference>
<dbReference type="Pfam" id="PF01648">
    <property type="entry name" value="ACPS"/>
    <property type="match status" value="1"/>
</dbReference>
<dbReference type="GO" id="GO:0005737">
    <property type="term" value="C:cytoplasm"/>
    <property type="evidence" value="ECO:0007669"/>
    <property type="project" value="UniProtKB-SubCell"/>
</dbReference>
<evidence type="ECO:0000259" key="9">
    <source>
        <dbReference type="Pfam" id="PF01648"/>
    </source>
</evidence>
<dbReference type="InterPro" id="IPR008278">
    <property type="entry name" value="4-PPantetheinyl_Trfase_dom"/>
</dbReference>
<dbReference type="NCBIfam" id="TIGR00516">
    <property type="entry name" value="acpS"/>
    <property type="match status" value="1"/>
</dbReference>
<evidence type="ECO:0000256" key="1">
    <source>
        <dbReference type="ARBA" id="ARBA00022516"/>
    </source>
</evidence>
<proteinExistence type="inferred from homology"/>
<dbReference type="Proteomes" id="UP000244959">
    <property type="component" value="Chromosome I"/>
</dbReference>
<evidence type="ECO:0000313" key="10">
    <source>
        <dbReference type="EMBL" id="SPR05579.1"/>
    </source>
</evidence>
<sequence>MIYGIGTDIIHIPRIEQLINKYSTKFINRILGKNEITIYQSLSIKQQTNFVAKRFAGKESVAKAIGTGITSSLLLRDIEILNNNLGKPIVYIPNAAKILLNNIKLTEYKIDISLSDDYPLAIAFTVISAAST</sequence>
<dbReference type="NCBIfam" id="TIGR00556">
    <property type="entry name" value="pantethn_trn"/>
    <property type="match status" value="1"/>
</dbReference>
<organism evidence="10 11">
    <name type="scientific">Orientia tsutsugamushi str. Gilliam</name>
    <dbReference type="NCBI Taxonomy" id="1359184"/>
    <lineage>
        <taxon>Bacteria</taxon>
        <taxon>Pseudomonadati</taxon>
        <taxon>Pseudomonadota</taxon>
        <taxon>Alphaproteobacteria</taxon>
        <taxon>Rickettsiales</taxon>
        <taxon>Rickettsiaceae</taxon>
        <taxon>Rickettsieae</taxon>
        <taxon>Orientia</taxon>
    </lineage>
</organism>
<keyword evidence="8" id="KW-0963">Cytoplasm</keyword>
<accession>A0A2U3QXD7</accession>
<dbReference type="InterPro" id="IPR002582">
    <property type="entry name" value="ACPS"/>
</dbReference>
<dbReference type="GO" id="GO:0008897">
    <property type="term" value="F:holo-[acyl-carrier-protein] synthase activity"/>
    <property type="evidence" value="ECO:0007669"/>
    <property type="project" value="UniProtKB-UniRule"/>
</dbReference>
<evidence type="ECO:0000256" key="2">
    <source>
        <dbReference type="ARBA" id="ARBA00022679"/>
    </source>
</evidence>
<feature type="domain" description="4'-phosphopantetheinyl transferase" evidence="9">
    <location>
        <begin position="4"/>
        <end position="123"/>
    </location>
</feature>
<dbReference type="EC" id="2.7.8.7" evidence="8"/>
<reference evidence="11" key="1">
    <citation type="submission" date="2018-03" db="EMBL/GenBank/DDBJ databases">
        <authorList>
            <person name="Batty M. E."/>
            <person name="Batty M E."/>
        </authorList>
    </citation>
    <scope>NUCLEOTIDE SEQUENCE [LARGE SCALE GENOMIC DNA]</scope>
    <source>
        <strain evidence="11">Gilliam</strain>
    </source>
</reference>
<feature type="binding site" evidence="8">
    <location>
        <position position="8"/>
    </location>
    <ligand>
        <name>Mg(2+)</name>
        <dbReference type="ChEBI" id="CHEBI:18420"/>
    </ligand>
</feature>
<dbReference type="InterPro" id="IPR004568">
    <property type="entry name" value="Ppantetheine-prot_Trfase_dom"/>
</dbReference>
<keyword evidence="11" id="KW-1185">Reference proteome</keyword>
<feature type="binding site" evidence="8">
    <location>
        <position position="59"/>
    </location>
    <ligand>
        <name>Mg(2+)</name>
        <dbReference type="ChEBI" id="CHEBI:18420"/>
    </ligand>
</feature>
<keyword evidence="4 8" id="KW-0276">Fatty acid metabolism</keyword>
<evidence type="ECO:0000313" key="11">
    <source>
        <dbReference type="Proteomes" id="UP000244959"/>
    </source>
</evidence>
<evidence type="ECO:0000256" key="3">
    <source>
        <dbReference type="ARBA" id="ARBA00022723"/>
    </source>
</evidence>
<dbReference type="GO" id="GO:0006633">
    <property type="term" value="P:fatty acid biosynthetic process"/>
    <property type="evidence" value="ECO:0007669"/>
    <property type="project" value="UniProtKB-UniRule"/>
</dbReference>
<dbReference type="AlphaFoldDB" id="A0A2U3QXD7"/>
<dbReference type="RefSeq" id="WP_109234742.1">
    <property type="nucleotide sequence ID" value="NZ_LS398551.1"/>
</dbReference>
<comment type="similarity">
    <text evidence="8">Belongs to the P-Pant transferase superfamily. AcpS family.</text>
</comment>
<evidence type="ECO:0000256" key="8">
    <source>
        <dbReference type="HAMAP-Rule" id="MF_00101"/>
    </source>
</evidence>
<keyword evidence="7 8" id="KW-0275">Fatty acid biosynthesis</keyword>
<keyword evidence="2 8" id="KW-0808">Transferase</keyword>
<dbReference type="InterPro" id="IPR037143">
    <property type="entry name" value="4-PPantetheinyl_Trfase_dom_sf"/>
</dbReference>
<comment type="subcellular location">
    <subcellularLocation>
        <location evidence="8">Cytoplasm</location>
    </subcellularLocation>
</comment>
<dbReference type="EMBL" id="LS398551">
    <property type="protein sequence ID" value="SPR05579.1"/>
    <property type="molecule type" value="Genomic_DNA"/>
</dbReference>
<keyword evidence="3 8" id="KW-0479">Metal-binding</keyword>